<feature type="compositionally biased region" description="Basic and acidic residues" evidence="1">
    <location>
        <begin position="1"/>
        <end position="11"/>
    </location>
</feature>
<dbReference type="RefSeq" id="WP_168107093.1">
    <property type="nucleotide sequence ID" value="NZ_VTOX01000002.1"/>
</dbReference>
<protein>
    <submittedName>
        <fullName evidence="2">Uncharacterized protein</fullName>
    </submittedName>
</protein>
<proteinExistence type="predicted"/>
<evidence type="ECO:0000313" key="2">
    <source>
        <dbReference type="EMBL" id="NKE66024.1"/>
    </source>
</evidence>
<gene>
    <name evidence="2" type="ORF">RAMLITH_09345</name>
</gene>
<name>A0A7X6I6E9_9BURK</name>
<accession>A0A7X6I6E9</accession>
<organism evidence="2 3">
    <name type="scientific">Ramlibacter lithotrophicus</name>
    <dbReference type="NCBI Taxonomy" id="2606681"/>
    <lineage>
        <taxon>Bacteria</taxon>
        <taxon>Pseudomonadati</taxon>
        <taxon>Pseudomonadota</taxon>
        <taxon>Betaproteobacteria</taxon>
        <taxon>Burkholderiales</taxon>
        <taxon>Comamonadaceae</taxon>
        <taxon>Ramlibacter</taxon>
    </lineage>
</organism>
<dbReference type="AlphaFoldDB" id="A0A7X6I6E9"/>
<feature type="region of interest" description="Disordered" evidence="1">
    <location>
        <begin position="1"/>
        <end position="61"/>
    </location>
</feature>
<evidence type="ECO:0000256" key="1">
    <source>
        <dbReference type="SAM" id="MobiDB-lite"/>
    </source>
</evidence>
<dbReference type="EMBL" id="VTOX01000002">
    <property type="protein sequence ID" value="NKE66024.1"/>
    <property type="molecule type" value="Genomic_DNA"/>
</dbReference>
<keyword evidence="3" id="KW-1185">Reference proteome</keyword>
<reference evidence="2 3" key="1">
    <citation type="journal article" date="2020" name="Nature">
        <title>Bacterial chemolithoautotrophy via manganese oxidation.</title>
        <authorList>
            <person name="Yu H."/>
            <person name="Leadbetter J.R."/>
        </authorList>
    </citation>
    <scope>NUCLEOTIDE SEQUENCE [LARGE SCALE GENOMIC DNA]</scope>
    <source>
        <strain evidence="2 3">RBP-1</strain>
    </source>
</reference>
<dbReference type="Proteomes" id="UP000521868">
    <property type="component" value="Unassembled WGS sequence"/>
</dbReference>
<sequence length="61" mass="6651">MTKGKPREHLGKRTGSQSNNASRASASDRRHDEQQVEQGKSIKAGTEQRGKMKASQGGSKR</sequence>
<comment type="caution">
    <text evidence="2">The sequence shown here is derived from an EMBL/GenBank/DDBJ whole genome shotgun (WGS) entry which is preliminary data.</text>
</comment>
<evidence type="ECO:0000313" key="3">
    <source>
        <dbReference type="Proteomes" id="UP000521868"/>
    </source>
</evidence>